<organism evidence="1 2">
    <name type="scientific">Novosphingobium aureum</name>
    <dbReference type="NCBI Taxonomy" id="2792964"/>
    <lineage>
        <taxon>Bacteria</taxon>
        <taxon>Pseudomonadati</taxon>
        <taxon>Pseudomonadota</taxon>
        <taxon>Alphaproteobacteria</taxon>
        <taxon>Sphingomonadales</taxon>
        <taxon>Sphingomonadaceae</taxon>
        <taxon>Novosphingobium</taxon>
    </lineage>
</organism>
<dbReference type="InterPro" id="IPR054438">
    <property type="entry name" value="Struct_cement_gp24/gp6"/>
</dbReference>
<dbReference type="RefSeq" id="WP_197162432.1">
    <property type="nucleotide sequence ID" value="NZ_JADZGI010000001.1"/>
</dbReference>
<name>A0A931MKQ9_9SPHN</name>
<evidence type="ECO:0000313" key="2">
    <source>
        <dbReference type="Proteomes" id="UP000617634"/>
    </source>
</evidence>
<proteinExistence type="predicted"/>
<dbReference type="AlphaFoldDB" id="A0A931MKQ9"/>
<evidence type="ECO:0000313" key="1">
    <source>
        <dbReference type="EMBL" id="MBH0112719.1"/>
    </source>
</evidence>
<keyword evidence="2" id="KW-1185">Reference proteome</keyword>
<dbReference type="EMBL" id="JADZGI010000001">
    <property type="protein sequence ID" value="MBH0112719.1"/>
    <property type="molecule type" value="Genomic_DNA"/>
</dbReference>
<protein>
    <submittedName>
        <fullName evidence="1">DUF2190 family protein</fullName>
    </submittedName>
</protein>
<dbReference type="Proteomes" id="UP000617634">
    <property type="component" value="Unassembled WGS sequence"/>
</dbReference>
<comment type="caution">
    <text evidence="1">The sequence shown here is derived from an EMBL/GenBank/DDBJ whole genome shotgun (WGS) entry which is preliminary data.</text>
</comment>
<reference evidence="1" key="1">
    <citation type="submission" date="2020-11" db="EMBL/GenBank/DDBJ databases">
        <title>Novosphingobium aureum sp. nov., a marine bacterium isolated from sediment of a salt flat.</title>
        <authorList>
            <person name="Yoo Y."/>
            <person name="Kim J.-J."/>
        </authorList>
    </citation>
    <scope>NUCLEOTIDE SEQUENCE</scope>
    <source>
        <strain evidence="1">YJ-S2-02</strain>
    </source>
</reference>
<sequence>MSILQSNFGEDIPQGYPGMEADGELSNIVSRILEGATPCPFGRFVFKGAGDRGVSLTPSANVVGVAIAHKGNVVTANRAADEYAPGDIFPVKERGKIWVASTTAATKDDPVYVTAAGAITNVDTGNTAIAGWVFDDTITAAGNVRVVRR</sequence>
<gene>
    <name evidence="1" type="ORF">I5E68_07110</name>
</gene>
<dbReference type="Pfam" id="PF22758">
    <property type="entry name" value="Phage_cement"/>
    <property type="match status" value="1"/>
</dbReference>
<accession>A0A931MKQ9</accession>